<dbReference type="Gene3D" id="3.30.565.10">
    <property type="entry name" value="Histidine kinase-like ATPase, C-terminal domain"/>
    <property type="match status" value="1"/>
</dbReference>
<protein>
    <recommendedName>
        <fullName evidence="5">Histidine kinase domain-containing protein</fullName>
    </recommendedName>
</protein>
<dbReference type="Pfam" id="PF06580">
    <property type="entry name" value="His_kinase"/>
    <property type="match status" value="1"/>
</dbReference>
<dbReference type="SUPFAM" id="SSF55874">
    <property type="entry name" value="ATPase domain of HSP90 chaperone/DNA topoisomerase II/histidine kinase"/>
    <property type="match status" value="1"/>
</dbReference>
<evidence type="ECO:0000259" key="2">
    <source>
        <dbReference type="Pfam" id="PF06580"/>
    </source>
</evidence>
<comment type="caution">
    <text evidence="3">The sequence shown here is derived from an EMBL/GenBank/DDBJ whole genome shotgun (WGS) entry which is preliminary data.</text>
</comment>
<feature type="domain" description="Histidine kinase/HSP90-like ATPase" evidence="1">
    <location>
        <begin position="64"/>
        <end position="165"/>
    </location>
</feature>
<dbReference type="AlphaFoldDB" id="A0A198ATZ8"/>
<dbReference type="Pfam" id="PF02518">
    <property type="entry name" value="HATPase_c"/>
    <property type="match status" value="1"/>
</dbReference>
<accession>A0A198ATZ8</accession>
<evidence type="ECO:0000259" key="1">
    <source>
        <dbReference type="Pfam" id="PF02518"/>
    </source>
</evidence>
<name>A0A198ATZ8_9BACL</name>
<gene>
    <name evidence="3" type="ORF">A8708_10990</name>
</gene>
<dbReference type="PANTHER" id="PTHR34220:SF7">
    <property type="entry name" value="SENSOR HISTIDINE KINASE YPDA"/>
    <property type="match status" value="1"/>
</dbReference>
<evidence type="ECO:0000313" key="3">
    <source>
        <dbReference type="EMBL" id="OAS24555.1"/>
    </source>
</evidence>
<evidence type="ECO:0008006" key="5">
    <source>
        <dbReference type="Google" id="ProtNLM"/>
    </source>
</evidence>
<sequence length="173" mass="19569">MVVALSRLFQLGLNKGQEVTTLEKELQHVRQYLELQMFCYERLFTFEIEVSEEDLLTLPVPRIMLQPLVENSILHGFDLMDSGGLINIRVERSSDREFCMIRVRDNGSGMDASEVSSKGERSNDGGYAIGNLISRLQLYYGDRAELRLDSAPDQGVTATITLPLEGEMQHVRS</sequence>
<dbReference type="Proteomes" id="UP000078454">
    <property type="component" value="Unassembled WGS sequence"/>
</dbReference>
<dbReference type="STRING" id="1850517.A8708_10990"/>
<dbReference type="InterPro" id="IPR010559">
    <property type="entry name" value="Sig_transdc_His_kin_internal"/>
</dbReference>
<dbReference type="PANTHER" id="PTHR34220">
    <property type="entry name" value="SENSOR HISTIDINE KINASE YPDA"/>
    <property type="match status" value="1"/>
</dbReference>
<dbReference type="GO" id="GO:0016020">
    <property type="term" value="C:membrane"/>
    <property type="evidence" value="ECO:0007669"/>
    <property type="project" value="InterPro"/>
</dbReference>
<organism evidence="3 4">
    <name type="scientific">Paenibacillus oryzisoli</name>
    <dbReference type="NCBI Taxonomy" id="1850517"/>
    <lineage>
        <taxon>Bacteria</taxon>
        <taxon>Bacillati</taxon>
        <taxon>Bacillota</taxon>
        <taxon>Bacilli</taxon>
        <taxon>Bacillales</taxon>
        <taxon>Paenibacillaceae</taxon>
        <taxon>Paenibacillus</taxon>
    </lineage>
</organism>
<keyword evidence="4" id="KW-1185">Reference proteome</keyword>
<reference evidence="3 4" key="1">
    <citation type="submission" date="2016-05" db="EMBL/GenBank/DDBJ databases">
        <title>Paenibacillus sp. 1ZS3-15 nov., isolated from the rhizosphere soil.</title>
        <authorList>
            <person name="Zhang X.X."/>
            <person name="Zhang J."/>
        </authorList>
    </citation>
    <scope>NUCLEOTIDE SEQUENCE [LARGE SCALE GENOMIC DNA]</scope>
    <source>
        <strain evidence="3 4">1ZS3-15</strain>
    </source>
</reference>
<evidence type="ECO:0000313" key="4">
    <source>
        <dbReference type="Proteomes" id="UP000078454"/>
    </source>
</evidence>
<proteinExistence type="predicted"/>
<dbReference type="InterPro" id="IPR003594">
    <property type="entry name" value="HATPase_dom"/>
</dbReference>
<feature type="domain" description="Signal transduction histidine kinase internal region" evidence="2">
    <location>
        <begin position="1"/>
        <end position="41"/>
    </location>
</feature>
<dbReference type="GO" id="GO:0000155">
    <property type="term" value="F:phosphorelay sensor kinase activity"/>
    <property type="evidence" value="ECO:0007669"/>
    <property type="project" value="InterPro"/>
</dbReference>
<dbReference type="InterPro" id="IPR036890">
    <property type="entry name" value="HATPase_C_sf"/>
</dbReference>
<dbReference type="InterPro" id="IPR050640">
    <property type="entry name" value="Bact_2-comp_sensor_kinase"/>
</dbReference>
<dbReference type="EMBL" id="LYPB01000029">
    <property type="protein sequence ID" value="OAS24555.1"/>
    <property type="molecule type" value="Genomic_DNA"/>
</dbReference>